<evidence type="ECO:0000256" key="8">
    <source>
        <dbReference type="SAM" id="Coils"/>
    </source>
</evidence>
<dbReference type="GO" id="GO:0006351">
    <property type="term" value="P:DNA-templated transcription"/>
    <property type="evidence" value="ECO:0007669"/>
    <property type="project" value="InterPro"/>
</dbReference>
<dbReference type="PROSITE" id="PS50048">
    <property type="entry name" value="ZN2_CY6_FUNGAL_2"/>
    <property type="match status" value="1"/>
</dbReference>
<dbReference type="Pfam" id="PF00172">
    <property type="entry name" value="Zn_clus"/>
    <property type="match status" value="1"/>
</dbReference>
<evidence type="ECO:0000256" key="1">
    <source>
        <dbReference type="ARBA" id="ARBA00004123"/>
    </source>
</evidence>
<evidence type="ECO:0000256" key="2">
    <source>
        <dbReference type="ARBA" id="ARBA00022723"/>
    </source>
</evidence>
<evidence type="ECO:0000256" key="4">
    <source>
        <dbReference type="ARBA" id="ARBA00023015"/>
    </source>
</evidence>
<dbReference type="InterPro" id="IPR036864">
    <property type="entry name" value="Zn2-C6_fun-type_DNA-bd_sf"/>
</dbReference>
<dbReference type="InterPro" id="IPR051089">
    <property type="entry name" value="prtT"/>
</dbReference>
<keyword evidence="5" id="KW-0238">DNA-binding</keyword>
<evidence type="ECO:0000313" key="12">
    <source>
        <dbReference type="Proteomes" id="UP000799640"/>
    </source>
</evidence>
<feature type="region of interest" description="Disordered" evidence="9">
    <location>
        <begin position="1"/>
        <end position="99"/>
    </location>
</feature>
<comment type="subcellular location">
    <subcellularLocation>
        <location evidence="1">Nucleus</location>
    </subcellularLocation>
</comment>
<keyword evidence="2" id="KW-0479">Metal-binding</keyword>
<gene>
    <name evidence="11" type="ORF">EJ06DRAFT_190002</name>
</gene>
<dbReference type="SMART" id="SM00066">
    <property type="entry name" value="GAL4"/>
    <property type="match status" value="1"/>
</dbReference>
<proteinExistence type="predicted"/>
<feature type="compositionally biased region" description="Polar residues" evidence="9">
    <location>
        <begin position="1"/>
        <end position="13"/>
    </location>
</feature>
<dbReference type="Gene3D" id="4.10.240.10">
    <property type="entry name" value="Zn(2)-C6 fungal-type DNA-binding domain"/>
    <property type="match status" value="1"/>
</dbReference>
<keyword evidence="7" id="KW-0539">Nucleus</keyword>
<dbReference type="PROSITE" id="PS00463">
    <property type="entry name" value="ZN2_CY6_FUNGAL_1"/>
    <property type="match status" value="1"/>
</dbReference>
<dbReference type="InterPro" id="IPR001138">
    <property type="entry name" value="Zn2Cys6_DnaBD"/>
</dbReference>
<dbReference type="Proteomes" id="UP000799640">
    <property type="component" value="Unassembled WGS sequence"/>
</dbReference>
<dbReference type="GO" id="GO:0005634">
    <property type="term" value="C:nucleus"/>
    <property type="evidence" value="ECO:0007669"/>
    <property type="project" value="UniProtKB-SubCell"/>
</dbReference>
<keyword evidence="8" id="KW-0175">Coiled coil</keyword>
<evidence type="ECO:0000256" key="5">
    <source>
        <dbReference type="ARBA" id="ARBA00023125"/>
    </source>
</evidence>
<dbReference type="GO" id="GO:0000976">
    <property type="term" value="F:transcription cis-regulatory region binding"/>
    <property type="evidence" value="ECO:0007669"/>
    <property type="project" value="TreeGrafter"/>
</dbReference>
<sequence length="752" mass="84947">MDGSNLLTPQSQDPIAAFQSPPPSLAHAAFAESLEHKVAGSPPPPVQPHTTPKPNKKRKLSTVIDHDQRLSLSDNGFDDEDTDLQRNGSSRKARSAGTKRACNQCRQQKLKCNVIESPWKDCDRCRKHELRCEITADFKRVGKRSQQAELERNNEMLARRNEELTRLLASYREQAPVEPYRGFIRRQVDESTPFSEPAGTPRDESSHDAVLLLNLKQGHESAPANRASPMGRTKQLGDVTLFGELLTRLWDEYFDKYHLFLRILDKEHDTPDSVFERSEILFWTVIVIAARHFEEDRTLFGRLAPHYNILVKEMIVRPPSNHYVVKALCLLCTWPLPVSSTTADMSFPFSGIMMKFAMQLGLHRPSHPMDFSRTRVQLRAEDITDRLRTWAACNLVAQNVSTGYGQPPDTVYDATLNAPLDGSAEQYRVFNYLHTRLEIEKFVNRITQEVYSPQQHPQSMVEEPSIQLKASMLAPTIQQLESTVDLNDHIDRLYFHAAQLHLRLHVFFDDPSSPRYQLDLEELYLAAKATIVCALNCPVDLRYAPNYVMQIMIAAAVALLKLLNSTFGFAEHVDREVGEGLFGDGITAIRQMSVKTNDLPQRLAEVFAQMWKADAERIDSGQGPDSRPPGEPDASLTLKRRYRMSMSHVFDSIWRWKDELQGKVRTEKLDTAVKNPTSPVATHRGSFSNGRRPSSSLTGDPNELGMTSFGGFGMPLSGDSDMAYATSYDFFDPMGWYLNGFGGTTTGLDSWP</sequence>
<keyword evidence="6" id="KW-0804">Transcription</keyword>
<dbReference type="OrthoDB" id="2341546at2759"/>
<evidence type="ECO:0000256" key="7">
    <source>
        <dbReference type="ARBA" id="ARBA00023242"/>
    </source>
</evidence>
<dbReference type="GO" id="GO:0008270">
    <property type="term" value="F:zinc ion binding"/>
    <property type="evidence" value="ECO:0007669"/>
    <property type="project" value="InterPro"/>
</dbReference>
<dbReference type="FunFam" id="4.10.240.10:FF:000003">
    <property type="entry name" value="C6 transcription factor (Leu3)"/>
    <property type="match status" value="1"/>
</dbReference>
<evidence type="ECO:0000256" key="9">
    <source>
        <dbReference type="SAM" id="MobiDB-lite"/>
    </source>
</evidence>
<evidence type="ECO:0000256" key="3">
    <source>
        <dbReference type="ARBA" id="ARBA00022833"/>
    </source>
</evidence>
<evidence type="ECO:0000256" key="6">
    <source>
        <dbReference type="ARBA" id="ARBA00023163"/>
    </source>
</evidence>
<feature type="region of interest" description="Disordered" evidence="9">
    <location>
        <begin position="669"/>
        <end position="702"/>
    </location>
</feature>
<protein>
    <recommendedName>
        <fullName evidence="10">Zn(2)-C6 fungal-type domain-containing protein</fullName>
    </recommendedName>
</protein>
<dbReference type="InterPro" id="IPR007219">
    <property type="entry name" value="XnlR_reg_dom"/>
</dbReference>
<feature type="compositionally biased region" description="Polar residues" evidence="9">
    <location>
        <begin position="674"/>
        <end position="699"/>
    </location>
</feature>
<dbReference type="AlphaFoldDB" id="A0A6G1I790"/>
<feature type="coiled-coil region" evidence="8">
    <location>
        <begin position="147"/>
        <end position="174"/>
    </location>
</feature>
<name>A0A6G1I790_9PEZI</name>
<dbReference type="SUPFAM" id="SSF57701">
    <property type="entry name" value="Zn2/Cys6 DNA-binding domain"/>
    <property type="match status" value="1"/>
</dbReference>
<reference evidence="11" key="1">
    <citation type="journal article" date="2020" name="Stud. Mycol.">
        <title>101 Dothideomycetes genomes: a test case for predicting lifestyles and emergence of pathogens.</title>
        <authorList>
            <person name="Haridas S."/>
            <person name="Albert R."/>
            <person name="Binder M."/>
            <person name="Bloem J."/>
            <person name="Labutti K."/>
            <person name="Salamov A."/>
            <person name="Andreopoulos B."/>
            <person name="Baker S."/>
            <person name="Barry K."/>
            <person name="Bills G."/>
            <person name="Bluhm B."/>
            <person name="Cannon C."/>
            <person name="Castanera R."/>
            <person name="Culley D."/>
            <person name="Daum C."/>
            <person name="Ezra D."/>
            <person name="Gonzalez J."/>
            <person name="Henrissat B."/>
            <person name="Kuo A."/>
            <person name="Liang C."/>
            <person name="Lipzen A."/>
            <person name="Lutzoni F."/>
            <person name="Magnuson J."/>
            <person name="Mondo S."/>
            <person name="Nolan M."/>
            <person name="Ohm R."/>
            <person name="Pangilinan J."/>
            <person name="Park H.-J."/>
            <person name="Ramirez L."/>
            <person name="Alfaro M."/>
            <person name="Sun H."/>
            <person name="Tritt A."/>
            <person name="Yoshinaga Y."/>
            <person name="Zwiers L.-H."/>
            <person name="Turgeon B."/>
            <person name="Goodwin S."/>
            <person name="Spatafora J."/>
            <person name="Crous P."/>
            <person name="Grigoriev I."/>
        </authorList>
    </citation>
    <scope>NUCLEOTIDE SEQUENCE</scope>
    <source>
        <strain evidence="11">CBS 262.69</strain>
    </source>
</reference>
<dbReference type="CDD" id="cd00067">
    <property type="entry name" value="GAL4"/>
    <property type="match status" value="1"/>
</dbReference>
<dbReference type="Pfam" id="PF04082">
    <property type="entry name" value="Fungal_trans"/>
    <property type="match status" value="1"/>
</dbReference>
<keyword evidence="12" id="KW-1185">Reference proteome</keyword>
<organism evidence="11 12">
    <name type="scientific">Trichodelitschia bisporula</name>
    <dbReference type="NCBI Taxonomy" id="703511"/>
    <lineage>
        <taxon>Eukaryota</taxon>
        <taxon>Fungi</taxon>
        <taxon>Dikarya</taxon>
        <taxon>Ascomycota</taxon>
        <taxon>Pezizomycotina</taxon>
        <taxon>Dothideomycetes</taxon>
        <taxon>Dothideomycetes incertae sedis</taxon>
        <taxon>Phaeotrichales</taxon>
        <taxon>Phaeotrichaceae</taxon>
        <taxon>Trichodelitschia</taxon>
    </lineage>
</organism>
<evidence type="ECO:0000313" key="11">
    <source>
        <dbReference type="EMBL" id="KAF2404168.1"/>
    </source>
</evidence>
<feature type="domain" description="Zn(2)-C6 fungal-type" evidence="10">
    <location>
        <begin position="101"/>
        <end position="134"/>
    </location>
</feature>
<dbReference type="CDD" id="cd12148">
    <property type="entry name" value="fungal_TF_MHR"/>
    <property type="match status" value="1"/>
</dbReference>
<accession>A0A6G1I790</accession>
<dbReference type="PANTHER" id="PTHR31845">
    <property type="entry name" value="FINGER DOMAIN PROTEIN, PUTATIVE-RELATED"/>
    <property type="match status" value="1"/>
</dbReference>
<keyword evidence="3" id="KW-0862">Zinc</keyword>
<evidence type="ECO:0000259" key="10">
    <source>
        <dbReference type="PROSITE" id="PS50048"/>
    </source>
</evidence>
<dbReference type="PANTHER" id="PTHR31845:SF21">
    <property type="entry name" value="REGULATORY PROTEIN LEU3"/>
    <property type="match status" value="1"/>
</dbReference>
<dbReference type="EMBL" id="ML996688">
    <property type="protein sequence ID" value="KAF2404168.1"/>
    <property type="molecule type" value="Genomic_DNA"/>
</dbReference>
<dbReference type="GO" id="GO:0001216">
    <property type="term" value="F:DNA-binding transcription activator activity"/>
    <property type="evidence" value="ECO:0007669"/>
    <property type="project" value="UniProtKB-ARBA"/>
</dbReference>
<dbReference type="GO" id="GO:0000981">
    <property type="term" value="F:DNA-binding transcription factor activity, RNA polymerase II-specific"/>
    <property type="evidence" value="ECO:0007669"/>
    <property type="project" value="InterPro"/>
</dbReference>
<keyword evidence="4" id="KW-0805">Transcription regulation</keyword>